<comment type="catalytic activity">
    <reaction evidence="6">
        <text>[E1 NEDD8-activating enzyme]-S-[NEDD8 protein]-yl-L-cysteine + [E2 NEDD8-conjugating enzyme]-L-cysteine = [E1 NEDD8-activating enzyme]-L-cysteine + [E2 NEDD8-conjugating enzyme]-S-[NEDD8-protein]-yl-L-cysteine.</text>
        <dbReference type="EC" id="2.3.2.34"/>
    </reaction>
</comment>
<dbReference type="Pfam" id="PF00179">
    <property type="entry name" value="UQ_con"/>
    <property type="match status" value="1"/>
</dbReference>
<keyword evidence="2" id="KW-0808">Transferase</keyword>
<keyword evidence="17" id="KW-1185">Reference proteome</keyword>
<protein>
    <recommendedName>
        <fullName evidence="9">NEDD8-conjugating enzyme UBC12</fullName>
        <ecNumber evidence="7">2.3.2.34</ecNumber>
    </recommendedName>
    <alternativeName>
        <fullName evidence="8">NEDD8-conjugating enzyme Ubc12</fullName>
    </alternativeName>
    <alternativeName>
        <fullName evidence="10">RUB1-conjugating enzyme</fullName>
    </alternativeName>
    <alternativeName>
        <fullName evidence="11">Ubiquitin carrier protein 12</fullName>
    </alternativeName>
</protein>
<comment type="similarity">
    <text evidence="13">Belongs to the ubiquitin-conjugating enzyme family.</text>
</comment>
<dbReference type="InterPro" id="IPR000608">
    <property type="entry name" value="UBC"/>
</dbReference>
<evidence type="ECO:0000256" key="10">
    <source>
        <dbReference type="ARBA" id="ARBA00044279"/>
    </source>
</evidence>
<evidence type="ECO:0000256" key="8">
    <source>
        <dbReference type="ARBA" id="ARBA00044084"/>
    </source>
</evidence>
<dbReference type="EMBL" id="CP014248">
    <property type="protein sequence ID" value="AMD22603.1"/>
    <property type="molecule type" value="Genomic_DNA"/>
</dbReference>
<dbReference type="InterPro" id="IPR023313">
    <property type="entry name" value="UBQ-conjugating_AS"/>
</dbReference>
<dbReference type="GO" id="GO:0061654">
    <property type="term" value="F:NEDD8 conjugating enzyme activity"/>
    <property type="evidence" value="ECO:0007669"/>
    <property type="project" value="UniProtKB-EC"/>
</dbReference>
<feature type="active site" description="Glycyl thioester intermediate" evidence="12">
    <location>
        <position position="119"/>
    </location>
</feature>
<dbReference type="PANTHER" id="PTHR24068">
    <property type="entry name" value="UBIQUITIN-CONJUGATING ENZYME E2"/>
    <property type="match status" value="1"/>
</dbReference>
<dbReference type="SUPFAM" id="SSF54495">
    <property type="entry name" value="UBC-like"/>
    <property type="match status" value="1"/>
</dbReference>
<sequence length="191" mass="21684">MLKLRQLQKEKQKQKVSESDGLSNKPLNTASYSSSSPSQLRIDKDLMHLELPPCATIDTQRLKSDNIIRLSISPDEGYYKGGRFSFSISFKDTYPMEPPIVKCLNTIYHPNIDYNGSICLNVLREDWSPVMDLQTVVIGLLFLFLEPNGNDPLNKHAAETLIKDEQRFQMNVTSSMMGRTVNGQVCDFVLH</sequence>
<dbReference type="PROSITE" id="PS50127">
    <property type="entry name" value="UBC_2"/>
    <property type="match status" value="1"/>
</dbReference>
<evidence type="ECO:0000256" key="2">
    <source>
        <dbReference type="ARBA" id="ARBA00022679"/>
    </source>
</evidence>
<dbReference type="SMART" id="SM00212">
    <property type="entry name" value="UBCc"/>
    <property type="match status" value="1"/>
</dbReference>
<gene>
    <name evidence="16" type="ORF">AW171_hschr84653</name>
</gene>
<feature type="domain" description="UBC core" evidence="15">
    <location>
        <begin position="37"/>
        <end position="181"/>
    </location>
</feature>
<evidence type="ECO:0000256" key="14">
    <source>
        <dbReference type="SAM" id="MobiDB-lite"/>
    </source>
</evidence>
<feature type="compositionally biased region" description="Basic and acidic residues" evidence="14">
    <location>
        <begin position="7"/>
        <end position="18"/>
    </location>
</feature>
<dbReference type="PROSITE" id="PS00183">
    <property type="entry name" value="UBC_1"/>
    <property type="match status" value="1"/>
</dbReference>
<keyword evidence="3 13" id="KW-0547">Nucleotide-binding</keyword>
<dbReference type="STRING" id="45286.A0A109V0I4"/>
<dbReference type="Gene3D" id="3.10.110.10">
    <property type="entry name" value="Ubiquitin Conjugating Enzyme"/>
    <property type="match status" value="1"/>
</dbReference>
<evidence type="ECO:0000256" key="12">
    <source>
        <dbReference type="PROSITE-ProRule" id="PRU10133"/>
    </source>
</evidence>
<dbReference type="CDD" id="cd23794">
    <property type="entry name" value="UBCc_UBE2F_UBE2M"/>
    <property type="match status" value="1"/>
</dbReference>
<organism evidence="16 17">
    <name type="scientific">Eremothecium sinecaudum</name>
    <dbReference type="NCBI Taxonomy" id="45286"/>
    <lineage>
        <taxon>Eukaryota</taxon>
        <taxon>Fungi</taxon>
        <taxon>Dikarya</taxon>
        <taxon>Ascomycota</taxon>
        <taxon>Saccharomycotina</taxon>
        <taxon>Saccharomycetes</taxon>
        <taxon>Saccharomycetales</taxon>
        <taxon>Saccharomycetaceae</taxon>
        <taxon>Eremothecium</taxon>
    </lineage>
</organism>
<evidence type="ECO:0000256" key="7">
    <source>
        <dbReference type="ARBA" id="ARBA00044047"/>
    </source>
</evidence>
<feature type="region of interest" description="Disordered" evidence="14">
    <location>
        <begin position="1"/>
        <end position="38"/>
    </location>
</feature>
<dbReference type="FunFam" id="3.10.110.10:FF:000005">
    <property type="entry name" value="NEDD8-conjugating enzyme Ubc12"/>
    <property type="match status" value="1"/>
</dbReference>
<feature type="compositionally biased region" description="Polar residues" evidence="14">
    <location>
        <begin position="20"/>
        <end position="38"/>
    </location>
</feature>
<dbReference type="GO" id="GO:0005524">
    <property type="term" value="F:ATP binding"/>
    <property type="evidence" value="ECO:0007669"/>
    <property type="project" value="UniProtKB-UniRule"/>
</dbReference>
<dbReference type="GeneID" id="28725963"/>
<dbReference type="Proteomes" id="UP000243052">
    <property type="component" value="Chromosome viii"/>
</dbReference>
<evidence type="ECO:0000259" key="15">
    <source>
        <dbReference type="PROSITE" id="PS50127"/>
    </source>
</evidence>
<dbReference type="EC" id="2.3.2.34" evidence="7"/>
<evidence type="ECO:0000256" key="11">
    <source>
        <dbReference type="ARBA" id="ARBA00044315"/>
    </source>
</evidence>
<dbReference type="AlphaFoldDB" id="A0A109V0I4"/>
<keyword evidence="4 13" id="KW-0833">Ubl conjugation pathway</keyword>
<evidence type="ECO:0000256" key="3">
    <source>
        <dbReference type="ARBA" id="ARBA00022741"/>
    </source>
</evidence>
<evidence type="ECO:0000256" key="13">
    <source>
        <dbReference type="RuleBase" id="RU362109"/>
    </source>
</evidence>
<dbReference type="OrthoDB" id="10249039at2759"/>
<dbReference type="RefSeq" id="XP_017989599.1">
    <property type="nucleotide sequence ID" value="XM_018134129.1"/>
</dbReference>
<accession>A0A109V0I4</accession>
<evidence type="ECO:0000313" key="17">
    <source>
        <dbReference type="Proteomes" id="UP000243052"/>
    </source>
</evidence>
<reference evidence="16 17" key="1">
    <citation type="submission" date="2016-01" db="EMBL/GenBank/DDBJ databases">
        <title>Genome sequence of the yeast Holleya sinecauda.</title>
        <authorList>
            <person name="Dietrich F.S."/>
        </authorList>
    </citation>
    <scope>NUCLEOTIDE SEQUENCE [LARGE SCALE GENOMIC DNA]</scope>
    <source>
        <strain evidence="16 17">ATCC 58844</strain>
    </source>
</reference>
<evidence type="ECO:0000256" key="5">
    <source>
        <dbReference type="ARBA" id="ARBA00022840"/>
    </source>
</evidence>
<proteinExistence type="inferred from homology"/>
<evidence type="ECO:0000256" key="6">
    <source>
        <dbReference type="ARBA" id="ARBA00043698"/>
    </source>
</evidence>
<evidence type="ECO:0000256" key="4">
    <source>
        <dbReference type="ARBA" id="ARBA00022786"/>
    </source>
</evidence>
<evidence type="ECO:0000313" key="16">
    <source>
        <dbReference type="EMBL" id="AMD22603.1"/>
    </source>
</evidence>
<evidence type="ECO:0000256" key="9">
    <source>
        <dbReference type="ARBA" id="ARBA00044092"/>
    </source>
</evidence>
<evidence type="ECO:0000256" key="1">
    <source>
        <dbReference type="ARBA" id="ARBA00005032"/>
    </source>
</evidence>
<dbReference type="InterPro" id="IPR016135">
    <property type="entry name" value="UBQ-conjugating_enzyme/RWD"/>
</dbReference>
<keyword evidence="5 13" id="KW-0067">ATP-binding</keyword>
<name>A0A109V0I4_9SACH</name>
<comment type="pathway">
    <text evidence="1">Protein modification; protein neddylation.</text>
</comment>